<keyword evidence="8" id="KW-1185">Reference proteome</keyword>
<dbReference type="InterPro" id="IPR006664">
    <property type="entry name" value="OMP_bac"/>
</dbReference>
<accession>A0A918QBY1</accession>
<evidence type="ECO:0000256" key="5">
    <source>
        <dbReference type="SAM" id="SignalP"/>
    </source>
</evidence>
<dbReference type="Gene3D" id="1.25.40.10">
    <property type="entry name" value="Tetratricopeptide repeat domain"/>
    <property type="match status" value="1"/>
</dbReference>
<evidence type="ECO:0000259" key="6">
    <source>
        <dbReference type="PROSITE" id="PS51123"/>
    </source>
</evidence>
<keyword evidence="3" id="KW-0998">Cell outer membrane</keyword>
<name>A0A918QBY1_9BACT</name>
<proteinExistence type="predicted"/>
<evidence type="ECO:0000256" key="4">
    <source>
        <dbReference type="PROSITE-ProRule" id="PRU00473"/>
    </source>
</evidence>
<dbReference type="InterPro" id="IPR011990">
    <property type="entry name" value="TPR-like_helical_dom_sf"/>
</dbReference>
<comment type="caution">
    <text evidence="7">The sequence shown here is derived from an EMBL/GenBank/DDBJ whole genome shotgun (WGS) entry which is preliminary data.</text>
</comment>
<evidence type="ECO:0000256" key="1">
    <source>
        <dbReference type="ARBA" id="ARBA00004442"/>
    </source>
</evidence>
<dbReference type="EMBL" id="BMWX01000009">
    <property type="protein sequence ID" value="GGZ39539.1"/>
    <property type="molecule type" value="Genomic_DNA"/>
</dbReference>
<dbReference type="SUPFAM" id="SSF82171">
    <property type="entry name" value="DPP6 N-terminal domain-like"/>
    <property type="match status" value="1"/>
</dbReference>
<dbReference type="PANTHER" id="PTHR30329:SF21">
    <property type="entry name" value="LIPOPROTEIN YIAD-RELATED"/>
    <property type="match status" value="1"/>
</dbReference>
<protein>
    <recommendedName>
        <fullName evidence="6">OmpA-like domain-containing protein</fullName>
    </recommendedName>
</protein>
<dbReference type="SUPFAM" id="SSF48452">
    <property type="entry name" value="TPR-like"/>
    <property type="match status" value="1"/>
</dbReference>
<dbReference type="PRINTS" id="PR01023">
    <property type="entry name" value="NAFLGMOTY"/>
</dbReference>
<organism evidence="7 8">
    <name type="scientific">Echinicola pacifica</name>
    <dbReference type="NCBI Taxonomy" id="346377"/>
    <lineage>
        <taxon>Bacteria</taxon>
        <taxon>Pseudomonadati</taxon>
        <taxon>Bacteroidota</taxon>
        <taxon>Cytophagia</taxon>
        <taxon>Cytophagales</taxon>
        <taxon>Cyclobacteriaceae</taxon>
        <taxon>Echinicola</taxon>
    </lineage>
</organism>
<reference evidence="7" key="2">
    <citation type="submission" date="2020-09" db="EMBL/GenBank/DDBJ databases">
        <authorList>
            <person name="Sun Q."/>
            <person name="Kim S."/>
        </authorList>
    </citation>
    <scope>NUCLEOTIDE SEQUENCE</scope>
    <source>
        <strain evidence="7">KCTC 12368</strain>
    </source>
</reference>
<dbReference type="CDD" id="cd07185">
    <property type="entry name" value="OmpA_C-like"/>
    <property type="match status" value="1"/>
</dbReference>
<dbReference type="InterPro" id="IPR011659">
    <property type="entry name" value="WD40"/>
</dbReference>
<evidence type="ECO:0000256" key="2">
    <source>
        <dbReference type="ARBA" id="ARBA00023136"/>
    </source>
</evidence>
<dbReference type="SUPFAM" id="SSF103088">
    <property type="entry name" value="OmpA-like"/>
    <property type="match status" value="1"/>
</dbReference>
<sequence length="638" mass="71999">MRKALVFVFLFLFGTLLHAQQYSTENKRAIKSLQEGDELSARRMYDEAIAKYQSAVQKDASFTEAYLKWANLLVRKGDFDQALSVAQEADNNAAISSHNKAELAWLTSAILLRKGDFPEAIARFEGAREFYDAELKATQAFQRMEKKVAFIKVQLENPLLIEKEQLPVPLNEFFLQYFPVLTADSRQVLFTKRDGISPADHEDIYTSFWSGGQWTEPVGLSTNINTRYNEGTCTISADGNIMIFTSCDAPDSYGSCDLYITYKQNGHWQVPKNMGEMVNSRFWDSQPSLSADGSILFFSSNRKGGLGGNDIYYSLRQENGSWAVPVNVGEPINTPSNEVSPFMYFNNETLFFASDGHIGFGGLDIFRSTISRTTFGKPENLGSPINDHRDQLALFITAQRDYAYYTENTLKNDRLERSFIYRFPFPKEIELGERLVVTSGRVYNEKTGDPISASLSLVNLENDSTMYQFRSEGDSGRFVMIYPDKAVSGLYVEKQGFLPRIFNVEKDSLRDIENLKVSLRPLAQGEEFLFENVFFDFDQAILKPESTSSLVRLHKFLIDNPKVSIAVIGHTDNTGEQGYNEALSLRRAESVQDYLLNLGVEAKRISVKGMGASDPVMDNASAQGRARNRRIEIEILAL</sequence>
<keyword evidence="2 4" id="KW-0472">Membrane</keyword>
<dbReference type="RefSeq" id="WP_018476093.1">
    <property type="nucleotide sequence ID" value="NZ_BMWX01000009.1"/>
</dbReference>
<dbReference type="Gene3D" id="3.30.1330.60">
    <property type="entry name" value="OmpA-like domain"/>
    <property type="match status" value="1"/>
</dbReference>
<dbReference type="GO" id="GO:0009279">
    <property type="term" value="C:cell outer membrane"/>
    <property type="evidence" value="ECO:0007669"/>
    <property type="project" value="UniProtKB-SubCell"/>
</dbReference>
<feature type="domain" description="OmpA-like" evidence="6">
    <location>
        <begin position="524"/>
        <end position="638"/>
    </location>
</feature>
<feature type="chain" id="PRO_5037732410" description="OmpA-like domain-containing protein" evidence="5">
    <location>
        <begin position="20"/>
        <end position="638"/>
    </location>
</feature>
<gene>
    <name evidence="7" type="ORF">GCM10007049_36040</name>
</gene>
<evidence type="ECO:0000313" key="7">
    <source>
        <dbReference type="EMBL" id="GGZ39539.1"/>
    </source>
</evidence>
<dbReference type="InterPro" id="IPR036737">
    <property type="entry name" value="OmpA-like_sf"/>
</dbReference>
<dbReference type="InterPro" id="IPR050330">
    <property type="entry name" value="Bact_OuterMem_StrucFunc"/>
</dbReference>
<dbReference type="Proteomes" id="UP000619457">
    <property type="component" value="Unassembled WGS sequence"/>
</dbReference>
<dbReference type="InterPro" id="IPR006665">
    <property type="entry name" value="OmpA-like"/>
</dbReference>
<feature type="signal peptide" evidence="5">
    <location>
        <begin position="1"/>
        <end position="19"/>
    </location>
</feature>
<dbReference type="PROSITE" id="PS51123">
    <property type="entry name" value="OMPA_2"/>
    <property type="match status" value="1"/>
</dbReference>
<dbReference type="Pfam" id="PF07676">
    <property type="entry name" value="PD40"/>
    <property type="match status" value="3"/>
</dbReference>
<dbReference type="Gene3D" id="2.120.10.30">
    <property type="entry name" value="TolB, C-terminal domain"/>
    <property type="match status" value="1"/>
</dbReference>
<keyword evidence="5" id="KW-0732">Signal</keyword>
<evidence type="ECO:0000313" key="8">
    <source>
        <dbReference type="Proteomes" id="UP000619457"/>
    </source>
</evidence>
<dbReference type="InterPro" id="IPR011042">
    <property type="entry name" value="6-blade_b-propeller_TolB-like"/>
</dbReference>
<dbReference type="PANTHER" id="PTHR30329">
    <property type="entry name" value="STATOR ELEMENT OF FLAGELLAR MOTOR COMPLEX"/>
    <property type="match status" value="1"/>
</dbReference>
<reference evidence="7" key="1">
    <citation type="journal article" date="2014" name="Int. J. Syst. Evol. Microbiol.">
        <title>Complete genome sequence of Corynebacterium casei LMG S-19264T (=DSM 44701T), isolated from a smear-ripened cheese.</title>
        <authorList>
            <consortium name="US DOE Joint Genome Institute (JGI-PGF)"/>
            <person name="Walter F."/>
            <person name="Albersmeier A."/>
            <person name="Kalinowski J."/>
            <person name="Ruckert C."/>
        </authorList>
    </citation>
    <scope>NUCLEOTIDE SEQUENCE</scope>
    <source>
        <strain evidence="7">KCTC 12368</strain>
    </source>
</reference>
<dbReference type="PRINTS" id="PR01021">
    <property type="entry name" value="OMPADOMAIN"/>
</dbReference>
<dbReference type="AlphaFoldDB" id="A0A918QBY1"/>
<dbReference type="Pfam" id="PF00691">
    <property type="entry name" value="OmpA"/>
    <property type="match status" value="1"/>
</dbReference>
<comment type="subcellular location">
    <subcellularLocation>
        <location evidence="1">Cell outer membrane</location>
    </subcellularLocation>
</comment>
<evidence type="ECO:0000256" key="3">
    <source>
        <dbReference type="ARBA" id="ARBA00023237"/>
    </source>
</evidence>